<organism evidence="5 6">
    <name type="scientific">Acidovorax delafieldii</name>
    <name type="common">Pseudomonas delafieldii</name>
    <dbReference type="NCBI Taxonomy" id="47920"/>
    <lineage>
        <taxon>Bacteria</taxon>
        <taxon>Pseudomonadati</taxon>
        <taxon>Pseudomonadota</taxon>
        <taxon>Betaproteobacteria</taxon>
        <taxon>Burkholderiales</taxon>
        <taxon>Comamonadaceae</taxon>
        <taxon>Acidovorax</taxon>
    </lineage>
</organism>
<evidence type="ECO:0000313" key="6">
    <source>
        <dbReference type="Proteomes" id="UP000321485"/>
    </source>
</evidence>
<reference evidence="5 6" key="1">
    <citation type="journal article" date="2015" name="Stand. Genomic Sci.">
        <title>Genomic Encyclopedia of Bacterial and Archaeal Type Strains, Phase III: the genomes of soil and plant-associated and newly described type strains.</title>
        <authorList>
            <person name="Whitman W.B."/>
            <person name="Woyke T."/>
            <person name="Klenk H.P."/>
            <person name="Zhou Y."/>
            <person name="Lilburn T.G."/>
            <person name="Beck B.J."/>
            <person name="De Vos P."/>
            <person name="Vandamme P."/>
            <person name="Eisen J.A."/>
            <person name="Garrity G."/>
            <person name="Hugenholtz P."/>
            <person name="Kyrpides N.C."/>
        </authorList>
    </citation>
    <scope>NUCLEOTIDE SEQUENCE [LARGE SCALE GENOMIC DNA]</scope>
    <source>
        <strain evidence="5 6">DSM 64</strain>
    </source>
</reference>
<dbReference type="AlphaFoldDB" id="A0A561XRV7"/>
<keyword evidence="2 3" id="KW-0802">TPR repeat</keyword>
<dbReference type="InterPro" id="IPR052346">
    <property type="entry name" value="O-mannosyl-transferase_TMTC"/>
</dbReference>
<evidence type="ECO:0000256" key="4">
    <source>
        <dbReference type="SAM" id="Phobius"/>
    </source>
</evidence>
<dbReference type="Proteomes" id="UP000321485">
    <property type="component" value="Unassembled WGS sequence"/>
</dbReference>
<keyword evidence="1" id="KW-0677">Repeat</keyword>
<comment type="caution">
    <text evidence="5">The sequence shown here is derived from an EMBL/GenBank/DDBJ whole genome shotgun (WGS) entry which is preliminary data.</text>
</comment>
<feature type="transmembrane region" description="Helical" evidence="4">
    <location>
        <begin position="178"/>
        <end position="203"/>
    </location>
</feature>
<dbReference type="GeneID" id="51109795"/>
<feature type="transmembrane region" description="Helical" evidence="4">
    <location>
        <begin position="147"/>
        <end position="166"/>
    </location>
</feature>
<keyword evidence="4" id="KW-0472">Membrane</keyword>
<sequence length="665" mass="72795">MAESGKAPYFFALIVLLAVLGVYLPTLSNELLFDDLRLTEGSIFGVYGSLLDVKQRMISYGSFVWIEQIFGAGWWKQRIVNIVLHLGVVAAMYGFFKALLSQTRFPQDIEEQTHFASSQRAALRVGVALFALHPMAAYAVGYLIQRSILMATLFAVLACWAFVRGLQTQRVAWYGGALLSYLLAVLSKEHAVMTIALAVPLYIHIKRPGWKEIAALMGGTLLLLAVVTGVLLHFYGNVVGRLFDEQSLAFAQQLEALQPGVTQRMFPLSILNQAALFFAYGLLWVVPYVGWMSIDLRPAFPLGFASSWHIVGGLGYATLLVGTTWLLLRRTGALSLVALLLLLPLVWFATEFSTIWVQDPFVLYRSYLWGVALPGLLAIALTGFKPRTIYTLGIVLGLVFGALALERNLSLADEVTAWTDAAEKTNLKAPANAVGRSRPFLNLGAFYIRKGMLEQAERNIATASALRDRGELGSGAVFNSGVILQLKKKHAEALQAFSTAEEQGYSEPGLYFHKAESQAALGQFVPALENFRIALAKVEKDPQQQSVVPTIRIRLVETAMAAQRYDEAIGGFKVLLQANPNDPRLRLGLGMALVGKGEAQAAIGIFDQLIASHPGAPVYYGRALAHHQAGQGADSLKDLDEAIRLDPRNAQYGQMRAIIAAAKRR</sequence>
<evidence type="ECO:0000256" key="1">
    <source>
        <dbReference type="ARBA" id="ARBA00022737"/>
    </source>
</evidence>
<dbReference type="GO" id="GO:0035269">
    <property type="term" value="P:protein O-linked glycosylation via mannose"/>
    <property type="evidence" value="ECO:0007669"/>
    <property type="project" value="TreeGrafter"/>
</dbReference>
<dbReference type="SMART" id="SM00028">
    <property type="entry name" value="TPR"/>
    <property type="match status" value="4"/>
</dbReference>
<protein>
    <submittedName>
        <fullName evidence="5">Tetratricopeptide (TPR) repeat protein</fullName>
    </submittedName>
</protein>
<evidence type="ECO:0000256" key="3">
    <source>
        <dbReference type="PROSITE-ProRule" id="PRU00339"/>
    </source>
</evidence>
<feature type="transmembrane region" description="Helical" evidence="4">
    <location>
        <begin position="333"/>
        <end position="350"/>
    </location>
</feature>
<keyword evidence="4" id="KW-0812">Transmembrane</keyword>
<dbReference type="GO" id="GO:0000030">
    <property type="term" value="F:mannosyltransferase activity"/>
    <property type="evidence" value="ECO:0007669"/>
    <property type="project" value="TreeGrafter"/>
</dbReference>
<feature type="transmembrane region" description="Helical" evidence="4">
    <location>
        <begin position="215"/>
        <end position="235"/>
    </location>
</feature>
<keyword evidence="4" id="KW-1133">Transmembrane helix</keyword>
<dbReference type="Gene3D" id="1.25.40.10">
    <property type="entry name" value="Tetratricopeptide repeat domain"/>
    <property type="match status" value="2"/>
</dbReference>
<accession>A0A561XRV7</accession>
<dbReference type="InterPro" id="IPR019734">
    <property type="entry name" value="TPR_rpt"/>
</dbReference>
<name>A0A561XRV7_ACIDE</name>
<feature type="transmembrane region" description="Helical" evidence="4">
    <location>
        <begin position="306"/>
        <end position="328"/>
    </location>
</feature>
<gene>
    <name evidence="5" type="ORF">ATF69_0723</name>
</gene>
<feature type="transmembrane region" description="Helical" evidence="4">
    <location>
        <begin position="362"/>
        <end position="381"/>
    </location>
</feature>
<evidence type="ECO:0000256" key="2">
    <source>
        <dbReference type="ARBA" id="ARBA00022803"/>
    </source>
</evidence>
<dbReference type="SUPFAM" id="SSF48452">
    <property type="entry name" value="TPR-like"/>
    <property type="match status" value="1"/>
</dbReference>
<proteinExistence type="predicted"/>
<dbReference type="GO" id="GO:0030968">
    <property type="term" value="P:endoplasmic reticulum unfolded protein response"/>
    <property type="evidence" value="ECO:0007669"/>
    <property type="project" value="TreeGrafter"/>
</dbReference>
<dbReference type="PANTHER" id="PTHR44227">
    <property type="match status" value="1"/>
</dbReference>
<dbReference type="EMBL" id="VJWE01000011">
    <property type="protein sequence ID" value="TWG38857.1"/>
    <property type="molecule type" value="Genomic_DNA"/>
</dbReference>
<dbReference type="PANTHER" id="PTHR44227:SF3">
    <property type="entry name" value="PROTEIN O-MANNOSYL-TRANSFERASE TMTC4"/>
    <property type="match status" value="1"/>
</dbReference>
<dbReference type="Pfam" id="PF14559">
    <property type="entry name" value="TPR_19"/>
    <property type="match status" value="1"/>
</dbReference>
<feature type="transmembrane region" description="Helical" evidence="4">
    <location>
        <begin position="79"/>
        <end position="100"/>
    </location>
</feature>
<dbReference type="RefSeq" id="WP_146869911.1">
    <property type="nucleotide sequence ID" value="NZ_VJWE01000011.1"/>
</dbReference>
<feature type="repeat" description="TPR" evidence="3">
    <location>
        <begin position="616"/>
        <end position="649"/>
    </location>
</feature>
<dbReference type="PROSITE" id="PS50005">
    <property type="entry name" value="TPR"/>
    <property type="match status" value="1"/>
</dbReference>
<feature type="transmembrane region" description="Helical" evidence="4">
    <location>
        <begin position="274"/>
        <end position="294"/>
    </location>
</feature>
<dbReference type="InterPro" id="IPR011990">
    <property type="entry name" value="TPR-like_helical_dom_sf"/>
</dbReference>
<feature type="transmembrane region" description="Helical" evidence="4">
    <location>
        <begin position="7"/>
        <end position="26"/>
    </location>
</feature>
<evidence type="ECO:0000313" key="5">
    <source>
        <dbReference type="EMBL" id="TWG38857.1"/>
    </source>
</evidence>
<feature type="transmembrane region" description="Helical" evidence="4">
    <location>
        <begin position="388"/>
        <end position="405"/>
    </location>
</feature>
<feature type="transmembrane region" description="Helical" evidence="4">
    <location>
        <begin position="121"/>
        <end position="141"/>
    </location>
</feature>